<dbReference type="GO" id="GO:0007165">
    <property type="term" value="P:signal transduction"/>
    <property type="evidence" value="ECO:0007669"/>
    <property type="project" value="TreeGrafter"/>
</dbReference>
<evidence type="ECO:0000259" key="7">
    <source>
        <dbReference type="PROSITE" id="PS50106"/>
    </source>
</evidence>
<dbReference type="Pfam" id="PF03572">
    <property type="entry name" value="Peptidase_S41"/>
    <property type="match status" value="1"/>
</dbReference>
<dbReference type="SMART" id="SM00245">
    <property type="entry name" value="TSPc"/>
    <property type="match status" value="1"/>
</dbReference>
<evidence type="ECO:0000313" key="11">
    <source>
        <dbReference type="Proteomes" id="UP000270112"/>
    </source>
</evidence>
<dbReference type="SUPFAM" id="SSF52096">
    <property type="entry name" value="ClpP/crotonase"/>
    <property type="match status" value="1"/>
</dbReference>
<comment type="similarity">
    <text evidence="1 5">Belongs to the peptidase S41A family.</text>
</comment>
<keyword evidence="6" id="KW-0472">Membrane</keyword>
<dbReference type="OrthoDB" id="9812068at2"/>
<comment type="caution">
    <text evidence="9">The sequence shown here is derived from an EMBL/GenBank/DDBJ whole genome shotgun (WGS) entry which is preliminary data.</text>
</comment>
<dbReference type="Gene3D" id="3.90.226.10">
    <property type="entry name" value="2-enoyl-CoA Hydratase, Chain A, domain 1"/>
    <property type="match status" value="1"/>
</dbReference>
<dbReference type="Proteomes" id="UP000253817">
    <property type="component" value="Unassembled WGS sequence"/>
</dbReference>
<dbReference type="Gene3D" id="3.30.750.44">
    <property type="match status" value="1"/>
</dbReference>
<evidence type="ECO:0000313" key="8">
    <source>
        <dbReference type="EMBL" id="RDB70436.1"/>
    </source>
</evidence>
<dbReference type="EMBL" id="QICC01000008">
    <property type="protein sequence ID" value="RNM42724.1"/>
    <property type="molecule type" value="Genomic_DNA"/>
</dbReference>
<keyword evidence="6" id="KW-1133">Transmembrane helix</keyword>
<organism evidence="9 11">
    <name type="scientific">Eggerthella sinensis</name>
    <dbReference type="NCBI Taxonomy" id="242230"/>
    <lineage>
        <taxon>Bacteria</taxon>
        <taxon>Bacillati</taxon>
        <taxon>Actinomycetota</taxon>
        <taxon>Coriobacteriia</taxon>
        <taxon>Eggerthellales</taxon>
        <taxon>Eggerthellaceae</taxon>
        <taxon>Eggerthella</taxon>
    </lineage>
</organism>
<reference evidence="9" key="3">
    <citation type="journal article" date="2019" name="Microbiol. Resour. Announc.">
        <title>Draft Genome Sequences of Type Strains of Gordonibacter faecihominis, Paraeggerthella hongkongensis, Parvibacter caecicola,Slackia equolifaciens, Slackia faecicanis, and Slackia isoflavoniconvertens.</title>
        <authorList>
            <person name="Danylec N."/>
            <person name="Stoll D.A."/>
            <person name="Dotsch A."/>
            <person name="Huch M."/>
        </authorList>
    </citation>
    <scope>NUCLEOTIDE SEQUENCE</scope>
    <source>
        <strain evidence="9">DSM 16107</strain>
    </source>
</reference>
<dbReference type="InterPro" id="IPR005151">
    <property type="entry name" value="Tail-specific_protease"/>
</dbReference>
<feature type="domain" description="PDZ" evidence="7">
    <location>
        <begin position="129"/>
        <end position="210"/>
    </location>
</feature>
<sequence length="426" mass="45130">MGKHTDTSQLAASARRARTRNVRLIKAFVVIIVVGVAFVAGFAARGDASLLESLGFTSLVVDVDRNPGSTTSGDTYDSIGARVEEVEGIIENDSLDSYDLGLATTNILNALSDTTEDSYLRYYDPVRYAALLQDNADKTAGIGVLFSEYKGRAYAADVFEGSAAQAADIRSGDFVVAIDGDRGHEWTTNEVTSALKRDEGESVVITWRRAETLDDEGGEEFTTTLTCSNYSVKNVETELDDSVGYIKLKQITQNAASLVKSAVSDLESQGAQSFVLDIRDNPGGFLTQSVDIASLFVKSGTVVKIRTKSEETSKTATGDGTTNEKPLVVLVNGKTAASAEVLAAALQDNQRATLVGTTTLGKGSVQVTRDLSFGGALRYTAAYYKSPLGHDIEGVGVAPDVTVGLADGEDNQKALAIETAQSLVKS</sequence>
<reference evidence="8 10" key="1">
    <citation type="journal article" date="2018" name="Elife">
        <title>Discovery and characterization of a prevalent human gut bacterial enzyme sufficient for the inactivation of a family of plant toxins.</title>
        <authorList>
            <person name="Koppel N."/>
            <person name="Bisanz J.E."/>
            <person name="Pandelia M.E."/>
            <person name="Turnbaugh P.J."/>
            <person name="Balskus E.P."/>
        </authorList>
    </citation>
    <scope>NUCLEOTIDE SEQUENCE [LARGE SCALE GENOMIC DNA]</scope>
    <source>
        <strain evidence="8 10">DSM 16107</strain>
    </source>
</reference>
<dbReference type="GO" id="GO:0008236">
    <property type="term" value="F:serine-type peptidase activity"/>
    <property type="evidence" value="ECO:0007669"/>
    <property type="project" value="UniProtKB-KW"/>
</dbReference>
<dbReference type="InterPro" id="IPR029045">
    <property type="entry name" value="ClpP/crotonase-like_dom_sf"/>
</dbReference>
<dbReference type="SMART" id="SM00228">
    <property type="entry name" value="PDZ"/>
    <property type="match status" value="1"/>
</dbReference>
<dbReference type="RefSeq" id="WP_114545464.1">
    <property type="nucleotide sequence ID" value="NZ_QICC01000008.1"/>
</dbReference>
<dbReference type="InterPro" id="IPR004447">
    <property type="entry name" value="Peptidase_S41A"/>
</dbReference>
<dbReference type="InterPro" id="IPR041489">
    <property type="entry name" value="PDZ_6"/>
</dbReference>
<proteinExistence type="inferred from homology"/>
<evidence type="ECO:0000256" key="6">
    <source>
        <dbReference type="SAM" id="Phobius"/>
    </source>
</evidence>
<dbReference type="GO" id="GO:0030288">
    <property type="term" value="C:outer membrane-bounded periplasmic space"/>
    <property type="evidence" value="ECO:0007669"/>
    <property type="project" value="TreeGrafter"/>
</dbReference>
<dbReference type="Gene3D" id="2.30.42.10">
    <property type="match status" value="1"/>
</dbReference>
<keyword evidence="3 5" id="KW-0378">Hydrolase</keyword>
<dbReference type="InterPro" id="IPR001478">
    <property type="entry name" value="PDZ"/>
</dbReference>
<evidence type="ECO:0000256" key="3">
    <source>
        <dbReference type="ARBA" id="ARBA00022801"/>
    </source>
</evidence>
<evidence type="ECO:0000313" key="9">
    <source>
        <dbReference type="EMBL" id="RNM42724.1"/>
    </source>
</evidence>
<dbReference type="PANTHER" id="PTHR32060:SF30">
    <property type="entry name" value="CARBOXY-TERMINAL PROCESSING PROTEASE CTPA"/>
    <property type="match status" value="1"/>
</dbReference>
<dbReference type="AlphaFoldDB" id="A0A3N0J0I2"/>
<evidence type="ECO:0000256" key="5">
    <source>
        <dbReference type="RuleBase" id="RU004404"/>
    </source>
</evidence>
<evidence type="ECO:0000256" key="1">
    <source>
        <dbReference type="ARBA" id="ARBA00009179"/>
    </source>
</evidence>
<dbReference type="EMBL" id="PPTT01000005">
    <property type="protein sequence ID" value="RDB70436.1"/>
    <property type="molecule type" value="Genomic_DNA"/>
</dbReference>
<evidence type="ECO:0000256" key="2">
    <source>
        <dbReference type="ARBA" id="ARBA00022670"/>
    </source>
</evidence>
<keyword evidence="2 5" id="KW-0645">Protease</keyword>
<dbReference type="PANTHER" id="PTHR32060">
    <property type="entry name" value="TAIL-SPECIFIC PROTEASE"/>
    <property type="match status" value="1"/>
</dbReference>
<evidence type="ECO:0000313" key="10">
    <source>
        <dbReference type="Proteomes" id="UP000253817"/>
    </source>
</evidence>
<keyword evidence="6" id="KW-0812">Transmembrane</keyword>
<reference evidence="11" key="2">
    <citation type="submission" date="2018-05" db="EMBL/GenBank/DDBJ databases">
        <title>Genome Sequencing of selected type strains of the family Eggerthellaceae.</title>
        <authorList>
            <person name="Danylec N."/>
            <person name="Stoll D.A."/>
            <person name="Doetsch A."/>
            <person name="Huch M."/>
        </authorList>
    </citation>
    <scope>NUCLEOTIDE SEQUENCE [LARGE SCALE GENOMIC DNA]</scope>
    <source>
        <strain evidence="11">DSM 16107</strain>
    </source>
</reference>
<dbReference type="Proteomes" id="UP000270112">
    <property type="component" value="Unassembled WGS sequence"/>
</dbReference>
<name>A0A3N0J0I2_9ACTN</name>
<accession>A0A3N0J0I2</accession>
<protein>
    <submittedName>
        <fullName evidence="9">Peptidase</fullName>
    </submittedName>
</protein>
<dbReference type="Pfam" id="PF17820">
    <property type="entry name" value="PDZ_6"/>
    <property type="match status" value="1"/>
</dbReference>
<dbReference type="PROSITE" id="PS50106">
    <property type="entry name" value="PDZ"/>
    <property type="match status" value="1"/>
</dbReference>
<keyword evidence="4 5" id="KW-0720">Serine protease</keyword>
<evidence type="ECO:0000256" key="4">
    <source>
        <dbReference type="ARBA" id="ARBA00022825"/>
    </source>
</evidence>
<feature type="transmembrane region" description="Helical" evidence="6">
    <location>
        <begin position="24"/>
        <end position="44"/>
    </location>
</feature>
<dbReference type="SUPFAM" id="SSF50156">
    <property type="entry name" value="PDZ domain-like"/>
    <property type="match status" value="1"/>
</dbReference>
<gene>
    <name evidence="8" type="ORF">C1876_04190</name>
    <name evidence="9" type="ORF">DMP09_03750</name>
</gene>
<dbReference type="CDD" id="cd07560">
    <property type="entry name" value="Peptidase_S41_CPP"/>
    <property type="match status" value="1"/>
</dbReference>
<dbReference type="NCBIfam" id="TIGR00225">
    <property type="entry name" value="prc"/>
    <property type="match status" value="1"/>
</dbReference>
<dbReference type="GO" id="GO:0004175">
    <property type="term" value="F:endopeptidase activity"/>
    <property type="evidence" value="ECO:0007669"/>
    <property type="project" value="TreeGrafter"/>
</dbReference>
<dbReference type="InterPro" id="IPR036034">
    <property type="entry name" value="PDZ_sf"/>
</dbReference>
<keyword evidence="10" id="KW-1185">Reference proteome</keyword>
<dbReference type="GO" id="GO:0006508">
    <property type="term" value="P:proteolysis"/>
    <property type="evidence" value="ECO:0007669"/>
    <property type="project" value="UniProtKB-KW"/>
</dbReference>